<feature type="non-terminal residue" evidence="1">
    <location>
        <position position="1"/>
    </location>
</feature>
<protein>
    <submittedName>
        <fullName evidence="1">Uncharacterized protein</fullName>
    </submittedName>
</protein>
<organism evidence="1">
    <name type="scientific">Alectorobius mimon</name>
    <dbReference type="NCBI Taxonomy" id="360319"/>
    <lineage>
        <taxon>Eukaryota</taxon>
        <taxon>Metazoa</taxon>
        <taxon>Ecdysozoa</taxon>
        <taxon>Arthropoda</taxon>
        <taxon>Chelicerata</taxon>
        <taxon>Arachnida</taxon>
        <taxon>Acari</taxon>
        <taxon>Parasitiformes</taxon>
        <taxon>Ixodida</taxon>
        <taxon>Ixodoidea</taxon>
        <taxon>Argasidae</taxon>
        <taxon>Ornithodorinae</taxon>
        <taxon>Alectorobius</taxon>
    </lineage>
</organism>
<proteinExistence type="predicted"/>
<accession>A0A147B8D1</accession>
<name>A0A147B8D1_9ACAR</name>
<dbReference type="AlphaFoldDB" id="A0A147B8D1"/>
<dbReference type="EMBL" id="GEIB01001067">
    <property type="protein sequence ID" value="JAR87017.1"/>
    <property type="molecule type" value="Transcribed_RNA"/>
</dbReference>
<evidence type="ECO:0000313" key="1">
    <source>
        <dbReference type="EMBL" id="JAR87017.1"/>
    </source>
</evidence>
<sequence length="101" mass="11336">FSCLFIAVHICDVRSIEAQRSSTDDHYSSPPRGVPDCFYVHMAILHIPHGDLRFLFKFHLKSECAGSCCLWLQIALVQCSITIGSWIVMDTALKKGHGNED</sequence>
<reference evidence="1" key="1">
    <citation type="submission" date="2016-03" db="EMBL/GenBank/DDBJ databases">
        <title>Gut transcriptome analysis on engorged females of Ornithodoros mimon (Acari: Argasidae) and phylogenetic inferences of soft ticks.</title>
        <authorList>
            <person name="Landulfo G.A."/>
            <person name="Giovanni D."/>
            <person name="Carvalho E."/>
            <person name="Junqueira-de-Azevedo I."/>
            <person name="Patane J."/>
            <person name="Mendoca R."/>
            <person name="Barros-Battesti D."/>
        </authorList>
    </citation>
    <scope>NUCLEOTIDE SEQUENCE</scope>
    <source>
        <strain evidence="1">Females</strain>
        <tissue evidence="1">Gut</tissue>
    </source>
</reference>